<keyword evidence="6 9" id="KW-0472">Membrane</keyword>
<dbReference type="EMBL" id="JAEAOA010001030">
    <property type="protein sequence ID" value="KAK3607710.1"/>
    <property type="molecule type" value="Genomic_DNA"/>
</dbReference>
<dbReference type="GO" id="GO:0007197">
    <property type="term" value="P:adenylate cyclase-inhibiting G protein-coupled acetylcholine receptor signaling pathway"/>
    <property type="evidence" value="ECO:0007669"/>
    <property type="project" value="TreeGrafter"/>
</dbReference>
<dbReference type="PANTHER" id="PTHR24247:SF195">
    <property type="entry name" value="G-PROTEIN COUPLED RECEPTORS FAMILY 1 PROFILE DOMAIN-CONTAINING PROTEIN"/>
    <property type="match status" value="1"/>
</dbReference>
<dbReference type="PROSITE" id="PS50262">
    <property type="entry name" value="G_PROTEIN_RECEP_F1_2"/>
    <property type="match status" value="1"/>
</dbReference>
<name>A0AAE0WBV4_9BIVA</name>
<keyword evidence="2" id="KW-1003">Cell membrane</keyword>
<accession>A0AAE0WBV4</accession>
<reference evidence="11" key="1">
    <citation type="journal article" date="2021" name="Genome Biol. Evol.">
        <title>A High-Quality Reference Genome for a Parasitic Bivalve with Doubly Uniparental Inheritance (Bivalvia: Unionida).</title>
        <authorList>
            <person name="Smith C.H."/>
        </authorList>
    </citation>
    <scope>NUCLEOTIDE SEQUENCE</scope>
    <source>
        <strain evidence="11">CHS0354</strain>
    </source>
</reference>
<feature type="transmembrane region" description="Helical" evidence="9">
    <location>
        <begin position="149"/>
        <end position="169"/>
    </location>
</feature>
<feature type="transmembrane region" description="Helical" evidence="9">
    <location>
        <begin position="116"/>
        <end position="137"/>
    </location>
</feature>
<feature type="transmembrane region" description="Helical" evidence="9">
    <location>
        <begin position="289"/>
        <end position="310"/>
    </location>
</feature>
<dbReference type="SUPFAM" id="SSF81321">
    <property type="entry name" value="Family A G protein-coupled receptor-like"/>
    <property type="match status" value="1"/>
</dbReference>
<reference evidence="11" key="3">
    <citation type="submission" date="2023-05" db="EMBL/GenBank/DDBJ databases">
        <authorList>
            <person name="Smith C.H."/>
        </authorList>
    </citation>
    <scope>NUCLEOTIDE SEQUENCE</scope>
    <source>
        <strain evidence="11">CHS0354</strain>
        <tissue evidence="11">Mantle</tissue>
    </source>
</reference>
<dbReference type="InterPro" id="IPR017452">
    <property type="entry name" value="GPCR_Rhodpsn_7TM"/>
</dbReference>
<dbReference type="GO" id="GO:0007187">
    <property type="term" value="P:G protein-coupled receptor signaling pathway, coupled to cyclic nucleotide second messenger"/>
    <property type="evidence" value="ECO:0007669"/>
    <property type="project" value="TreeGrafter"/>
</dbReference>
<feature type="transmembrane region" description="Helical" evidence="9">
    <location>
        <begin position="189"/>
        <end position="216"/>
    </location>
</feature>
<keyword evidence="4 9" id="KW-1133">Transmembrane helix</keyword>
<keyword evidence="7" id="KW-0675">Receptor</keyword>
<organism evidence="11 12">
    <name type="scientific">Potamilus streckersoni</name>
    <dbReference type="NCBI Taxonomy" id="2493646"/>
    <lineage>
        <taxon>Eukaryota</taxon>
        <taxon>Metazoa</taxon>
        <taxon>Spiralia</taxon>
        <taxon>Lophotrochozoa</taxon>
        <taxon>Mollusca</taxon>
        <taxon>Bivalvia</taxon>
        <taxon>Autobranchia</taxon>
        <taxon>Heteroconchia</taxon>
        <taxon>Palaeoheterodonta</taxon>
        <taxon>Unionida</taxon>
        <taxon>Unionoidea</taxon>
        <taxon>Unionidae</taxon>
        <taxon>Ambleminae</taxon>
        <taxon>Lampsilini</taxon>
        <taxon>Potamilus</taxon>
    </lineage>
</organism>
<evidence type="ECO:0000259" key="10">
    <source>
        <dbReference type="PROSITE" id="PS50262"/>
    </source>
</evidence>
<keyword evidence="12" id="KW-1185">Reference proteome</keyword>
<protein>
    <recommendedName>
        <fullName evidence="10">G-protein coupled receptors family 1 profile domain-containing protein</fullName>
    </recommendedName>
</protein>
<evidence type="ECO:0000256" key="2">
    <source>
        <dbReference type="ARBA" id="ARBA00022475"/>
    </source>
</evidence>
<keyword evidence="3 9" id="KW-0812">Transmembrane</keyword>
<dbReference type="GO" id="GO:0016907">
    <property type="term" value="F:G protein-coupled acetylcholine receptor activity"/>
    <property type="evidence" value="ECO:0007669"/>
    <property type="project" value="TreeGrafter"/>
</dbReference>
<dbReference type="GO" id="GO:0030425">
    <property type="term" value="C:dendrite"/>
    <property type="evidence" value="ECO:0007669"/>
    <property type="project" value="TreeGrafter"/>
</dbReference>
<evidence type="ECO:0000256" key="1">
    <source>
        <dbReference type="ARBA" id="ARBA00004651"/>
    </source>
</evidence>
<dbReference type="GO" id="GO:0045202">
    <property type="term" value="C:synapse"/>
    <property type="evidence" value="ECO:0007669"/>
    <property type="project" value="TreeGrafter"/>
</dbReference>
<evidence type="ECO:0000256" key="9">
    <source>
        <dbReference type="SAM" id="Phobius"/>
    </source>
</evidence>
<evidence type="ECO:0000313" key="12">
    <source>
        <dbReference type="Proteomes" id="UP001195483"/>
    </source>
</evidence>
<comment type="subcellular location">
    <subcellularLocation>
        <location evidence="1">Cell membrane</location>
        <topology evidence="1">Multi-pass membrane protein</topology>
    </subcellularLocation>
</comment>
<evidence type="ECO:0000256" key="7">
    <source>
        <dbReference type="ARBA" id="ARBA00023170"/>
    </source>
</evidence>
<evidence type="ECO:0000256" key="8">
    <source>
        <dbReference type="ARBA" id="ARBA00023224"/>
    </source>
</evidence>
<feature type="transmembrane region" description="Helical" evidence="9">
    <location>
        <begin position="34"/>
        <end position="54"/>
    </location>
</feature>
<feature type="transmembrane region" description="Helical" evidence="9">
    <location>
        <begin position="66"/>
        <end position="87"/>
    </location>
</feature>
<dbReference type="GO" id="GO:0004993">
    <property type="term" value="F:G protein-coupled serotonin receptor activity"/>
    <property type="evidence" value="ECO:0007669"/>
    <property type="project" value="TreeGrafter"/>
</dbReference>
<evidence type="ECO:0000256" key="5">
    <source>
        <dbReference type="ARBA" id="ARBA00023040"/>
    </source>
</evidence>
<keyword evidence="8" id="KW-0807">Transducer</keyword>
<evidence type="ECO:0000256" key="6">
    <source>
        <dbReference type="ARBA" id="ARBA00023136"/>
    </source>
</evidence>
<proteinExistence type="predicted"/>
<dbReference type="Gene3D" id="1.20.1070.10">
    <property type="entry name" value="Rhodopsin 7-helix transmembrane proteins"/>
    <property type="match status" value="1"/>
</dbReference>
<gene>
    <name evidence="11" type="ORF">CHS0354_016735</name>
</gene>
<keyword evidence="5" id="KW-0297">G-protein coupled receptor</keyword>
<dbReference type="Proteomes" id="UP001195483">
    <property type="component" value="Unassembled WGS sequence"/>
</dbReference>
<dbReference type="AlphaFoldDB" id="A0AAE0WBV4"/>
<dbReference type="Pfam" id="PF00001">
    <property type="entry name" value="7tm_1"/>
    <property type="match status" value="1"/>
</dbReference>
<reference evidence="11" key="2">
    <citation type="journal article" date="2021" name="Genome Biol. Evol.">
        <title>Developing a high-quality reference genome for a parasitic bivalve with doubly uniparental inheritance (Bivalvia: Unionida).</title>
        <authorList>
            <person name="Smith C.H."/>
        </authorList>
    </citation>
    <scope>NUCLEOTIDE SEQUENCE</scope>
    <source>
        <strain evidence="11">CHS0354</strain>
        <tissue evidence="11">Mantle</tissue>
    </source>
</reference>
<evidence type="ECO:0000313" key="11">
    <source>
        <dbReference type="EMBL" id="KAK3607710.1"/>
    </source>
</evidence>
<comment type="caution">
    <text evidence="11">The sequence shown here is derived from an EMBL/GenBank/DDBJ whole genome shotgun (WGS) entry which is preliminary data.</text>
</comment>
<dbReference type="PANTHER" id="PTHR24247">
    <property type="entry name" value="5-HYDROXYTRYPTAMINE RECEPTOR"/>
    <property type="match status" value="1"/>
</dbReference>
<dbReference type="GO" id="GO:0005886">
    <property type="term" value="C:plasma membrane"/>
    <property type="evidence" value="ECO:0007669"/>
    <property type="project" value="UniProtKB-SubCell"/>
</dbReference>
<feature type="transmembrane region" description="Helical" evidence="9">
    <location>
        <begin position="322"/>
        <end position="343"/>
    </location>
</feature>
<feature type="domain" description="G-protein coupled receptors family 1 profile" evidence="10">
    <location>
        <begin position="44"/>
        <end position="341"/>
    </location>
</feature>
<evidence type="ECO:0000256" key="4">
    <source>
        <dbReference type="ARBA" id="ARBA00022989"/>
    </source>
</evidence>
<evidence type="ECO:0000256" key="3">
    <source>
        <dbReference type="ARBA" id="ARBA00022692"/>
    </source>
</evidence>
<dbReference type="InterPro" id="IPR000276">
    <property type="entry name" value="GPCR_Rhodpsn"/>
</dbReference>
<dbReference type="PRINTS" id="PR00237">
    <property type="entry name" value="GPCRRHODOPSN"/>
</dbReference>
<sequence>MTPNDSDIEYGTHDVEDKYVMLYGPSKALCGTGLAILIILAIMGNLLTTIAFILDKSFHSVYDFYIFHLAVTDLLIGTISMPFYAFYTISNLIWPLGRIFCKIYKVVDFTLCFESILIMLILSLDRLLLLAYGPFYTEKETMRKARIKLGISWLISFIIYGPEIILWDFLTGKSDVESTQCEVEFHNNYLYIVITAIIEFLLPFVVLTSMNMIIYFKIRQRGRATNNSLSRRTNSVLNSCQETNLSTVNEKPSTLHVPAAYSSQLVRVNPEQKSKEQWTRGRDVKAARFLSVLVIAFFICWVPYTITTVIKSFCAHCVNENLYQFFQWLLFAKSSINPFLYALNSFRYKRTFLAFFSSVTRRGIRVGPVNSRGTTMADLVF</sequence>